<evidence type="ECO:0000313" key="1">
    <source>
        <dbReference type="EMBL" id="PRH41097.1"/>
    </source>
</evidence>
<name>A0AA45BCP8_BURVI</name>
<dbReference type="SUPFAM" id="SSF103370">
    <property type="entry name" value="NinB"/>
    <property type="match status" value="1"/>
</dbReference>
<dbReference type="InterPro" id="IPR008711">
    <property type="entry name" value="Recombinase_NinB"/>
</dbReference>
<dbReference type="Pfam" id="PF05772">
    <property type="entry name" value="NinB"/>
    <property type="match status" value="1"/>
</dbReference>
<dbReference type="Proteomes" id="UP000237632">
    <property type="component" value="Unassembled WGS sequence"/>
</dbReference>
<organism evidence="1 2">
    <name type="scientific">Burkholderia vietnamiensis</name>
    <dbReference type="NCBI Taxonomy" id="60552"/>
    <lineage>
        <taxon>Bacteria</taxon>
        <taxon>Pseudomonadati</taxon>
        <taxon>Pseudomonadota</taxon>
        <taxon>Betaproteobacteria</taxon>
        <taxon>Burkholderiales</taxon>
        <taxon>Burkholderiaceae</taxon>
        <taxon>Burkholderia</taxon>
        <taxon>Burkholderia cepacia complex</taxon>
    </lineage>
</organism>
<dbReference type="InterPro" id="IPR036619">
    <property type="entry name" value="NinB_sf"/>
</dbReference>
<dbReference type="AlphaFoldDB" id="A0AA45BCP8"/>
<dbReference type="Gene3D" id="1.10.3790.10">
    <property type="entry name" value="NinB"/>
    <property type="match status" value="1"/>
</dbReference>
<dbReference type="RefSeq" id="WP_105856733.1">
    <property type="nucleotide sequence ID" value="NZ_PVHK01000123.1"/>
</dbReference>
<protein>
    <recommendedName>
        <fullName evidence="3">NinB protein</fullName>
    </recommendedName>
</protein>
<dbReference type="EMBL" id="PVHK01000123">
    <property type="protein sequence ID" value="PRH41097.1"/>
    <property type="molecule type" value="Genomic_DNA"/>
</dbReference>
<proteinExistence type="predicted"/>
<evidence type="ECO:0008006" key="3">
    <source>
        <dbReference type="Google" id="ProtNLM"/>
    </source>
</evidence>
<gene>
    <name evidence="1" type="ORF">C6T65_17580</name>
</gene>
<sequence>MNDKQTYRLVHSTARQLASRACIQAPDGFIVEFKPPSKSRDQEARYHAMIGDIAGQVLLLGRRWDREDMKRLLVDQFVRDMAAAGAPLHNSGSVVPSIDGTGIVQLGVQTRGFRKAEASAFIEWLFAFGAENNVTWSETAAHGYEEMAREFAA</sequence>
<reference evidence="1 2" key="1">
    <citation type="submission" date="2018-03" db="EMBL/GenBank/DDBJ databases">
        <authorList>
            <person name="Nguyen K."/>
            <person name="Fouts D."/>
            <person name="Sutton G."/>
        </authorList>
    </citation>
    <scope>NUCLEOTIDE SEQUENCE [LARGE SCALE GENOMIC DNA]</scope>
    <source>
        <strain evidence="1 2">AU3578</strain>
    </source>
</reference>
<accession>A0AA45BCP8</accession>
<comment type="caution">
    <text evidence="1">The sequence shown here is derived from an EMBL/GenBank/DDBJ whole genome shotgun (WGS) entry which is preliminary data.</text>
</comment>
<evidence type="ECO:0000313" key="2">
    <source>
        <dbReference type="Proteomes" id="UP000237632"/>
    </source>
</evidence>